<reference evidence="2 3" key="1">
    <citation type="submission" date="2016-02" db="EMBL/GenBank/DDBJ databases">
        <title>Draft genome sequence of hydrocarbon degrading Staphylococcus saprophyticus Strain CNV2, isolated from crude-oil contaminated soil from Noonmati Oil Refinery, Guwahati, Assam, India.</title>
        <authorList>
            <person name="Mukherjee A."/>
            <person name="Chettri B."/>
            <person name="Langpoklakpam J."/>
            <person name="Singh A.K."/>
            <person name="Chattopadhyay D.J."/>
        </authorList>
    </citation>
    <scope>NUCLEOTIDE SEQUENCE [LARGE SCALE GENOMIC DNA]</scope>
    <source>
        <strain evidence="2 3">CNV2</strain>
    </source>
</reference>
<evidence type="ECO:0000313" key="2">
    <source>
        <dbReference type="EMBL" id="KYH13341.1"/>
    </source>
</evidence>
<gene>
    <name evidence="2" type="ORF">A0131_00755</name>
    <name evidence="1" type="ORF">K8V85_06205</name>
</gene>
<reference evidence="1" key="3">
    <citation type="submission" date="2021-09" db="EMBL/GenBank/DDBJ databases">
        <authorList>
            <person name="Gilroy R."/>
        </authorList>
    </citation>
    <scope>NUCLEOTIDE SEQUENCE</scope>
    <source>
        <strain evidence="1">CHK149-3286</strain>
    </source>
</reference>
<organism evidence="2 3">
    <name type="scientific">Staphylococcus kloosii</name>
    <dbReference type="NCBI Taxonomy" id="29384"/>
    <lineage>
        <taxon>Bacteria</taxon>
        <taxon>Bacillati</taxon>
        <taxon>Bacillota</taxon>
        <taxon>Bacilli</taxon>
        <taxon>Bacillales</taxon>
        <taxon>Staphylococcaceae</taxon>
        <taxon>Staphylococcus</taxon>
    </lineage>
</organism>
<dbReference type="Proteomes" id="UP000075418">
    <property type="component" value="Unassembled WGS sequence"/>
</dbReference>
<evidence type="ECO:0000313" key="1">
    <source>
        <dbReference type="EMBL" id="HJF67886.1"/>
    </source>
</evidence>
<proteinExistence type="predicted"/>
<dbReference type="CDD" id="cd00586">
    <property type="entry name" value="4HBT"/>
    <property type="match status" value="1"/>
</dbReference>
<dbReference type="EMBL" id="DYVT01000069">
    <property type="protein sequence ID" value="HJF67886.1"/>
    <property type="molecule type" value="Genomic_DNA"/>
</dbReference>
<sequence length="155" mass="18413">MSTVFTVSQQVSTDMIDHNNHMHDSHYNHIFSDIINQFNYAHGLSLEERETLSYTMFTAEEQTSYLQELKLDETYTVKLYLYDYDVKRAHFFAFMYKQDDTLAATNEAMMLGIDRNTNKVSPFPQQYYQQLEQYYAQQPTINWPKQLGHRIGIPK</sequence>
<name>A0A151A1P2_9STAP</name>
<dbReference type="Pfam" id="PF13279">
    <property type="entry name" value="4HBT_2"/>
    <property type="match status" value="1"/>
</dbReference>
<dbReference type="SUPFAM" id="SSF54637">
    <property type="entry name" value="Thioesterase/thiol ester dehydrase-isomerase"/>
    <property type="match status" value="1"/>
</dbReference>
<dbReference type="Proteomes" id="UP000706163">
    <property type="component" value="Unassembled WGS sequence"/>
</dbReference>
<dbReference type="Gene3D" id="3.10.129.10">
    <property type="entry name" value="Hotdog Thioesterase"/>
    <property type="match status" value="1"/>
</dbReference>
<dbReference type="RefSeq" id="WP_061853572.1">
    <property type="nucleotide sequence ID" value="NZ_DYVT01000069.1"/>
</dbReference>
<dbReference type="AlphaFoldDB" id="A0A151A1P2"/>
<comment type="caution">
    <text evidence="2">The sequence shown here is derived from an EMBL/GenBank/DDBJ whole genome shotgun (WGS) entry which is preliminary data.</text>
</comment>
<evidence type="ECO:0000313" key="3">
    <source>
        <dbReference type="Proteomes" id="UP000075418"/>
    </source>
</evidence>
<accession>A0A151A1P2</accession>
<dbReference type="EMBL" id="LUGM01000002">
    <property type="protein sequence ID" value="KYH13341.1"/>
    <property type="molecule type" value="Genomic_DNA"/>
</dbReference>
<dbReference type="InterPro" id="IPR029069">
    <property type="entry name" value="HotDog_dom_sf"/>
</dbReference>
<protein>
    <submittedName>
        <fullName evidence="2">3-hydroxyacyl-CoA dehydrogenase</fullName>
    </submittedName>
    <submittedName>
        <fullName evidence="1">Thioesterase family protein</fullName>
    </submittedName>
</protein>
<reference evidence="1" key="2">
    <citation type="journal article" date="2021" name="PeerJ">
        <title>Extensive microbial diversity within the chicken gut microbiome revealed by metagenomics and culture.</title>
        <authorList>
            <person name="Gilroy R."/>
            <person name="Ravi A."/>
            <person name="Getino M."/>
            <person name="Pursley I."/>
            <person name="Horton D.L."/>
            <person name="Alikhan N.F."/>
            <person name="Baker D."/>
            <person name="Gharbi K."/>
            <person name="Hall N."/>
            <person name="Watson M."/>
            <person name="Adriaenssens E.M."/>
            <person name="Foster-Nyarko E."/>
            <person name="Jarju S."/>
            <person name="Secka A."/>
            <person name="Antonio M."/>
            <person name="Oren A."/>
            <person name="Chaudhuri R.R."/>
            <person name="La Ragione R."/>
            <person name="Hildebrand F."/>
            <person name="Pallen M.J."/>
        </authorList>
    </citation>
    <scope>NUCLEOTIDE SEQUENCE</scope>
    <source>
        <strain evidence="1">CHK149-3286</strain>
    </source>
</reference>